<keyword evidence="5 8" id="KW-1133">Transmembrane helix</keyword>
<evidence type="ECO:0008006" key="13">
    <source>
        <dbReference type="Google" id="ProtNLM"/>
    </source>
</evidence>
<proteinExistence type="inferred from homology"/>
<evidence type="ECO:0000313" key="12">
    <source>
        <dbReference type="Proteomes" id="UP001162541"/>
    </source>
</evidence>
<evidence type="ECO:0000256" key="4">
    <source>
        <dbReference type="ARBA" id="ARBA00022692"/>
    </source>
</evidence>
<feature type="transmembrane region" description="Helical" evidence="8">
    <location>
        <begin position="330"/>
        <end position="348"/>
    </location>
</feature>
<dbReference type="PANTHER" id="PTHR31752:SF18">
    <property type="entry name" value="AUXIN EFFLUX CARRIER COMPONENT 1"/>
    <property type="match status" value="1"/>
</dbReference>
<comment type="similarity">
    <text evidence="2">Belongs to the auxin efflux carrier (TC 2.A.69.1) family.</text>
</comment>
<keyword evidence="6 8" id="KW-0472">Membrane</keyword>
<dbReference type="Pfam" id="PF03547">
    <property type="entry name" value="Mem_trans"/>
    <property type="match status" value="1"/>
</dbReference>
<keyword evidence="7" id="KW-0927">Auxin signaling pathway</keyword>
<evidence type="ECO:0000256" key="3">
    <source>
        <dbReference type="ARBA" id="ARBA00022448"/>
    </source>
</evidence>
<evidence type="ECO:0000256" key="6">
    <source>
        <dbReference type="ARBA" id="ARBA00023136"/>
    </source>
</evidence>
<feature type="transmembrane region" description="Helical" evidence="8">
    <location>
        <begin position="287"/>
        <end position="309"/>
    </location>
</feature>
<dbReference type="InterPro" id="IPR051107">
    <property type="entry name" value="Auxin_Efflux_Carrier"/>
</dbReference>
<keyword evidence="11" id="KW-1185">Reference proteome</keyword>
<evidence type="ECO:0000313" key="10">
    <source>
        <dbReference type="EMBL" id="OAE28456.1"/>
    </source>
</evidence>
<accession>A0A176W8H5</accession>
<evidence type="ECO:0000313" key="9">
    <source>
        <dbReference type="EMBL" id="BBN10626.1"/>
    </source>
</evidence>
<dbReference type="AlphaFoldDB" id="A0A176W8H5"/>
<protein>
    <recommendedName>
        <fullName evidence="13">Auxin efflux carrier component</fullName>
    </recommendedName>
</protein>
<dbReference type="GO" id="GO:0005886">
    <property type="term" value="C:plasma membrane"/>
    <property type="evidence" value="ECO:0007669"/>
    <property type="project" value="TreeGrafter"/>
</dbReference>
<feature type="transmembrane region" description="Helical" evidence="8">
    <location>
        <begin position="12"/>
        <end position="28"/>
    </location>
</feature>
<dbReference type="Proteomes" id="UP000077202">
    <property type="component" value="Unassembled WGS sequence"/>
</dbReference>
<keyword evidence="3" id="KW-0813">Transport</keyword>
<keyword evidence="4 8" id="KW-0812">Transmembrane</keyword>
<feature type="transmembrane region" description="Helical" evidence="8">
    <location>
        <begin position="105"/>
        <end position="128"/>
    </location>
</feature>
<dbReference type="GO" id="GO:0005783">
    <property type="term" value="C:endoplasmic reticulum"/>
    <property type="evidence" value="ECO:0007669"/>
    <property type="project" value="TreeGrafter"/>
</dbReference>
<evidence type="ECO:0000256" key="8">
    <source>
        <dbReference type="SAM" id="Phobius"/>
    </source>
</evidence>
<dbReference type="Proteomes" id="UP001162541">
    <property type="component" value="Chromosome 5"/>
</dbReference>
<evidence type="ECO:0000256" key="5">
    <source>
        <dbReference type="ARBA" id="ARBA00022989"/>
    </source>
</evidence>
<evidence type="ECO:0000256" key="1">
    <source>
        <dbReference type="ARBA" id="ARBA00004141"/>
    </source>
</evidence>
<dbReference type="GO" id="GO:0010329">
    <property type="term" value="F:auxin efflux transmembrane transporter activity"/>
    <property type="evidence" value="ECO:0007669"/>
    <property type="project" value="TreeGrafter"/>
</dbReference>
<dbReference type="EMBL" id="AP019870">
    <property type="protein sequence ID" value="BBN10626.1"/>
    <property type="molecule type" value="Genomic_DNA"/>
</dbReference>
<evidence type="ECO:0000313" key="11">
    <source>
        <dbReference type="Proteomes" id="UP000077202"/>
    </source>
</evidence>
<reference evidence="10 11" key="1">
    <citation type="submission" date="2016-03" db="EMBL/GenBank/DDBJ databases">
        <title>Mechanisms controlling the formation of the plant cell surface in tip-growing cells are functionally conserved among land plants.</title>
        <authorList>
            <person name="Honkanen S."/>
            <person name="Jones V.A."/>
            <person name="Morieri G."/>
            <person name="Champion C."/>
            <person name="Hetherington A.J."/>
            <person name="Kelly S."/>
            <person name="Saint-Marcoux D."/>
            <person name="Proust H."/>
            <person name="Prescott H."/>
            <person name="Dolan L."/>
        </authorList>
    </citation>
    <scope>NUCLEOTIDE SEQUENCE [LARGE SCALE GENOMIC DNA]</scope>
    <source>
        <strain evidence="11">cv. Tak-1 and cv. Tak-2</strain>
        <tissue evidence="10">Whole gametophyte</tissue>
    </source>
</reference>
<comment type="subcellular location">
    <subcellularLocation>
        <location evidence="1">Membrane</location>
        <topology evidence="1">Multi-pass membrane protein</topology>
    </subcellularLocation>
</comment>
<evidence type="ECO:0000256" key="2">
    <source>
        <dbReference type="ARBA" id="ARBA00009177"/>
    </source>
</evidence>
<sequence length="410" mass="45074">MGLKESEVMNLVNAVVPLYISIGLGYTLSKLKVLSYEVHYQGIVTFCFKVTTPPLVFQMVANNNPYLLNLRLIGADVLCKAIVLVVLGLSCVWRPTAQHVAWVSVYFNLATMSNTVLIGIPLLTALYPGTEKDITALVFLQCLIWFSVCIFILELHKVLVQYDPKQAHEDPVHAVVDVEKEGGEPGFGGNDLMNVEHRIGARVAQGSPAAGDESALKHTLAIDLQTKSVTPIPEARVLRVSKFYLVKRITMTVAMNFVKSPIVWSSIIGFTYALLNFRFNDGKPLPVIIKSSVALLANCTLGMAMFMLGMHMAAQPTLISCGLHRALMGAVLRFFVSPAVMAVASTIVGLHGEIFRFAVMQAMIPQAITSFVFACNYHVHEDIFSTAVWFQTLIFFPFALALYTILNLSA</sequence>
<reference evidence="12" key="3">
    <citation type="journal article" date="2020" name="Curr. Biol.">
        <title>Chromatin organization in early land plants reveals an ancestral association between H3K27me3, transposons, and constitutive heterochromatin.</title>
        <authorList>
            <person name="Montgomery S.A."/>
            <person name="Tanizawa Y."/>
            <person name="Galik B."/>
            <person name="Wang N."/>
            <person name="Ito T."/>
            <person name="Mochizuki T."/>
            <person name="Akimcheva S."/>
            <person name="Bowman J.L."/>
            <person name="Cognat V."/>
            <person name="Marechal-Drouard L."/>
            <person name="Ekker H."/>
            <person name="Hong S.F."/>
            <person name="Kohchi T."/>
            <person name="Lin S.S."/>
            <person name="Liu L.D."/>
            <person name="Nakamura Y."/>
            <person name="Valeeva L.R."/>
            <person name="Shakirov E.V."/>
            <person name="Shippen D.E."/>
            <person name="Wei W.L."/>
            <person name="Yagura M."/>
            <person name="Yamaoka S."/>
            <person name="Yamato K.T."/>
            <person name="Liu C."/>
            <person name="Berger F."/>
        </authorList>
    </citation>
    <scope>NUCLEOTIDE SEQUENCE [LARGE SCALE GENOMIC DNA]</scope>
    <source>
        <strain evidence="12">Tak-1</strain>
    </source>
</reference>
<organism evidence="10 11">
    <name type="scientific">Marchantia polymorpha subsp. ruderalis</name>
    <dbReference type="NCBI Taxonomy" id="1480154"/>
    <lineage>
        <taxon>Eukaryota</taxon>
        <taxon>Viridiplantae</taxon>
        <taxon>Streptophyta</taxon>
        <taxon>Embryophyta</taxon>
        <taxon>Marchantiophyta</taxon>
        <taxon>Marchantiopsida</taxon>
        <taxon>Marchantiidae</taxon>
        <taxon>Marchantiales</taxon>
        <taxon>Marchantiaceae</taxon>
        <taxon>Marchantia</taxon>
    </lineage>
</organism>
<name>A0A176W8H5_MARPO</name>
<dbReference type="InterPro" id="IPR004776">
    <property type="entry name" value="Mem_transp_PIN-like"/>
</dbReference>
<reference evidence="9" key="2">
    <citation type="journal article" date="2019" name="Curr. Biol.">
        <title>Chromatin organization in early land plants reveals an ancestral association between H3K27me3, transposons, and constitutive heterochromatin.</title>
        <authorList>
            <person name="Montgomery S.A."/>
            <person name="Tanizawa Y."/>
            <person name="Galik B."/>
            <person name="Wang N."/>
            <person name="Ito T."/>
            <person name="Mochizuki T."/>
            <person name="Akimcheva S."/>
            <person name="Bowman J."/>
            <person name="Cognat V."/>
            <person name="Drouard L."/>
            <person name="Ekker H."/>
            <person name="Houng S."/>
            <person name="Kohchi T."/>
            <person name="Lin S."/>
            <person name="Liu L.D."/>
            <person name="Nakamura Y."/>
            <person name="Valeeva L.R."/>
            <person name="Shakirov E.V."/>
            <person name="Shippen D.E."/>
            <person name="Wei W."/>
            <person name="Yagura M."/>
            <person name="Yamaoka S."/>
            <person name="Yamato K.T."/>
            <person name="Liu C."/>
            <person name="Berger F."/>
        </authorList>
    </citation>
    <scope>NUCLEOTIDE SEQUENCE [LARGE SCALE GENOMIC DNA]</scope>
    <source>
        <strain evidence="9">Tak-1</strain>
    </source>
</reference>
<feature type="transmembrane region" description="Helical" evidence="8">
    <location>
        <begin position="257"/>
        <end position="275"/>
    </location>
</feature>
<evidence type="ECO:0000256" key="7">
    <source>
        <dbReference type="ARBA" id="ARBA00023294"/>
    </source>
</evidence>
<feature type="transmembrane region" description="Helical" evidence="8">
    <location>
        <begin position="387"/>
        <end position="406"/>
    </location>
</feature>
<dbReference type="GO" id="GO:0009926">
    <property type="term" value="P:auxin polar transport"/>
    <property type="evidence" value="ECO:0007669"/>
    <property type="project" value="TreeGrafter"/>
</dbReference>
<dbReference type="GO" id="GO:0009734">
    <property type="term" value="P:auxin-activated signaling pathway"/>
    <property type="evidence" value="ECO:0007669"/>
    <property type="project" value="UniProtKB-KW"/>
</dbReference>
<feature type="transmembrane region" description="Helical" evidence="8">
    <location>
        <begin position="72"/>
        <end position="93"/>
    </location>
</feature>
<dbReference type="PANTHER" id="PTHR31752">
    <property type="entry name" value="AUXIN EFFLUX CARRIER COMPONENT 1B-RELATED"/>
    <property type="match status" value="1"/>
</dbReference>
<dbReference type="EMBL" id="LVLJ01001739">
    <property type="protein sequence ID" value="OAE28456.1"/>
    <property type="molecule type" value="Genomic_DNA"/>
</dbReference>
<gene>
    <name evidence="10" type="ORF">AXG93_115s1460</name>
    <name evidence="9" type="ORF">Mp_5g05140</name>
</gene>
<feature type="transmembrane region" description="Helical" evidence="8">
    <location>
        <begin position="134"/>
        <end position="155"/>
    </location>
</feature>